<reference evidence="1" key="1">
    <citation type="submission" date="2023-03" db="EMBL/GenBank/DDBJ databases">
        <title>Massive genome expansion in bonnet fungi (Mycena s.s.) driven by repeated elements and novel gene families across ecological guilds.</title>
        <authorList>
            <consortium name="Lawrence Berkeley National Laboratory"/>
            <person name="Harder C.B."/>
            <person name="Miyauchi S."/>
            <person name="Viragh M."/>
            <person name="Kuo A."/>
            <person name="Thoen E."/>
            <person name="Andreopoulos B."/>
            <person name="Lu D."/>
            <person name="Skrede I."/>
            <person name="Drula E."/>
            <person name="Henrissat B."/>
            <person name="Morin E."/>
            <person name="Kohler A."/>
            <person name="Barry K."/>
            <person name="LaButti K."/>
            <person name="Morin E."/>
            <person name="Salamov A."/>
            <person name="Lipzen A."/>
            <person name="Mereny Z."/>
            <person name="Hegedus B."/>
            <person name="Baldrian P."/>
            <person name="Stursova M."/>
            <person name="Weitz H."/>
            <person name="Taylor A."/>
            <person name="Grigoriev I.V."/>
            <person name="Nagy L.G."/>
            <person name="Martin F."/>
            <person name="Kauserud H."/>
        </authorList>
    </citation>
    <scope>NUCLEOTIDE SEQUENCE</scope>
    <source>
        <strain evidence="1">CBHHK182m</strain>
    </source>
</reference>
<organism evidence="1 2">
    <name type="scientific">Mycena metata</name>
    <dbReference type="NCBI Taxonomy" id="1033252"/>
    <lineage>
        <taxon>Eukaryota</taxon>
        <taxon>Fungi</taxon>
        <taxon>Dikarya</taxon>
        <taxon>Basidiomycota</taxon>
        <taxon>Agaricomycotina</taxon>
        <taxon>Agaricomycetes</taxon>
        <taxon>Agaricomycetidae</taxon>
        <taxon>Agaricales</taxon>
        <taxon>Marasmiineae</taxon>
        <taxon>Mycenaceae</taxon>
        <taxon>Mycena</taxon>
    </lineage>
</organism>
<gene>
    <name evidence="1" type="ORF">B0H16DRAFT_1686625</name>
</gene>
<protein>
    <submittedName>
        <fullName evidence="1">Uncharacterized protein</fullName>
    </submittedName>
</protein>
<dbReference type="EMBL" id="JARKIB010000021">
    <property type="protein sequence ID" value="KAJ7767646.1"/>
    <property type="molecule type" value="Genomic_DNA"/>
</dbReference>
<evidence type="ECO:0000313" key="2">
    <source>
        <dbReference type="Proteomes" id="UP001215598"/>
    </source>
</evidence>
<name>A0AAD7JPU7_9AGAR</name>
<comment type="caution">
    <text evidence="1">The sequence shown here is derived from an EMBL/GenBank/DDBJ whole genome shotgun (WGS) entry which is preliminary data.</text>
</comment>
<dbReference type="AlphaFoldDB" id="A0AAD7JPU7"/>
<keyword evidence="2" id="KW-1185">Reference proteome</keyword>
<sequence length="210" mass="23286">MVGIDKGCADHPRQTVFPMINRGRQTSAPLPTQPLNAMIFPYLIDSQLQVLDDAYKLPFRENCKIILDIVLAPDISFPDFSRPFIPIWSQQTLPAASRPRRHQAPSKITLGAARSYLAAPHLFGGLLKKGGCRIELSQVGVKVEAQVGAQVLTPKHPIESWIFGVKLPKASPGSPEGHSWAPYARFEAEFGHLDGSRARRHGTRKLQEKH</sequence>
<evidence type="ECO:0000313" key="1">
    <source>
        <dbReference type="EMBL" id="KAJ7767646.1"/>
    </source>
</evidence>
<accession>A0AAD7JPU7</accession>
<dbReference type="Proteomes" id="UP001215598">
    <property type="component" value="Unassembled WGS sequence"/>
</dbReference>
<proteinExistence type="predicted"/>